<protein>
    <submittedName>
        <fullName evidence="1">Alpha-D-ribose 1-methylphosphonate 5-triphosphate synthase subunit PhnH</fullName>
    </submittedName>
</protein>
<dbReference type="EMBL" id="SNXY01000007">
    <property type="protein sequence ID" value="TDP85284.1"/>
    <property type="molecule type" value="Genomic_DNA"/>
</dbReference>
<dbReference type="SUPFAM" id="SSF159709">
    <property type="entry name" value="PhnH-like"/>
    <property type="match status" value="1"/>
</dbReference>
<dbReference type="Pfam" id="PF05845">
    <property type="entry name" value="PhnH"/>
    <property type="match status" value="1"/>
</dbReference>
<gene>
    <name evidence="1" type="ORF">EDD54_2136</name>
</gene>
<evidence type="ECO:0000313" key="1">
    <source>
        <dbReference type="EMBL" id="TDP85284.1"/>
    </source>
</evidence>
<dbReference type="Gene3D" id="3.40.50.11310">
    <property type="entry name" value="Bacterial phosphonate metabolism protein PhnH"/>
    <property type="match status" value="1"/>
</dbReference>
<accession>A0A4R6RGC0</accession>
<dbReference type="InterPro" id="IPR008772">
    <property type="entry name" value="Phosphonate_metab_PhnH"/>
</dbReference>
<dbReference type="InterPro" id="IPR038058">
    <property type="entry name" value="PhnH-like_sp"/>
</dbReference>
<name>A0A4R6RGC0_9HYPH</name>
<sequence>MSAVQPLPGFPAPVDDAQRVFRAVMSALAEPGRIVALADLPTPPAPLSATAAAIALALADYETPIALAPGLASDAAAAFLRFHTGAAVVSDTGRAAFVIADAAGFAGLEGLAIGTFDYPDRSATLILQVDALAADGPLTLAGPGVPGTRRLGIDPLPSALVPALAANRALFPRGVDLVLAAPDAVVGLPRSTTVTL</sequence>
<dbReference type="Proteomes" id="UP000294547">
    <property type="component" value="Unassembled WGS sequence"/>
</dbReference>
<dbReference type="NCBIfam" id="TIGR03292">
    <property type="entry name" value="PhnH_redo"/>
    <property type="match status" value="1"/>
</dbReference>
<evidence type="ECO:0000313" key="2">
    <source>
        <dbReference type="Proteomes" id="UP000294547"/>
    </source>
</evidence>
<dbReference type="OrthoDB" id="9814509at2"/>
<reference evidence="1 2" key="1">
    <citation type="submission" date="2019-03" db="EMBL/GenBank/DDBJ databases">
        <title>Genomic Encyclopedia of Type Strains, Phase IV (KMG-IV): sequencing the most valuable type-strain genomes for metagenomic binning, comparative biology and taxonomic classification.</title>
        <authorList>
            <person name="Goeker M."/>
        </authorList>
    </citation>
    <scope>NUCLEOTIDE SEQUENCE [LARGE SCALE GENOMIC DNA]</scope>
    <source>
        <strain evidence="1 2">DSM 102969</strain>
    </source>
</reference>
<organism evidence="1 2">
    <name type="scientific">Oharaeibacter diazotrophicus</name>
    <dbReference type="NCBI Taxonomy" id="1920512"/>
    <lineage>
        <taxon>Bacteria</taxon>
        <taxon>Pseudomonadati</taxon>
        <taxon>Pseudomonadota</taxon>
        <taxon>Alphaproteobacteria</taxon>
        <taxon>Hyphomicrobiales</taxon>
        <taxon>Pleomorphomonadaceae</taxon>
        <taxon>Oharaeibacter</taxon>
    </lineage>
</organism>
<dbReference type="RefSeq" id="WP_126541145.1">
    <property type="nucleotide sequence ID" value="NZ_BSPM01000004.1"/>
</dbReference>
<proteinExistence type="predicted"/>
<dbReference type="AlphaFoldDB" id="A0A4R6RGC0"/>
<dbReference type="GO" id="GO:0019634">
    <property type="term" value="P:organic phosphonate metabolic process"/>
    <property type="evidence" value="ECO:0007669"/>
    <property type="project" value="InterPro"/>
</dbReference>
<comment type="caution">
    <text evidence="1">The sequence shown here is derived from an EMBL/GenBank/DDBJ whole genome shotgun (WGS) entry which is preliminary data.</text>
</comment>
<keyword evidence="2" id="KW-1185">Reference proteome</keyword>
<dbReference type="PIRSF" id="PIRSF020680">
    <property type="entry name" value="PhnH"/>
    <property type="match status" value="1"/>
</dbReference>